<sequence>MPDPTTEEDEEGSSRPPPSVSSSSSSEPGVASQQQPRLVTPRDPEDWERVKPILKELYLNQGLTLKALVQEMRDVHHIKATIRQYNHRFAKWGWRKYKKKRQSSVAAQSALSQDDSYQGDISSVGSPGTPSETSIIASPVALPPTKLFIHQSDFAARVSSGLGSYRNYIHSWAATDPRWLKPTRYQSIEVDRKRIPFEDQLLVAKHYVHAKDYLNAGHMLRAAFLSIEPLVNDQHISGAWDLFIIGPLVIGEMGRDTDVVMKLYTKYLYQQMLVQRGVNHPMTAMALSLRAAANEGPASVFDFISKLCQLLYDTFRELRGLCASTLYSRWHFARLTNNTEAKVQMSEDWRQLAKHAEAEFGAVNVMVLNFQSLALQGTTRGLTVFEGEETIERMERLADVAKQQWRQSKSRSGDPWQGALQVSVYRLSQYMMAKYWAGQYRKQGQGQEQEQQQQQSQHQDGDRDNVYARARLVQYCQDMVFLEPDVTPDAQWGKYGTFAEEMLHEAGLQREAEAVARWRQQREIDPAVRASFEREETERRGDTEWWSSSADDKMVVDGDPDSD</sequence>
<feature type="region of interest" description="Disordered" evidence="1">
    <location>
        <begin position="1"/>
        <end position="44"/>
    </location>
</feature>
<keyword evidence="4" id="KW-1185">Reference proteome</keyword>
<evidence type="ECO:0000259" key="2">
    <source>
        <dbReference type="Pfam" id="PF14420"/>
    </source>
</evidence>
<dbReference type="EMBL" id="JAQQWP010000007">
    <property type="protein sequence ID" value="KAK8109789.1"/>
    <property type="molecule type" value="Genomic_DNA"/>
</dbReference>
<dbReference type="Pfam" id="PF14420">
    <property type="entry name" value="Clr5"/>
    <property type="match status" value="1"/>
</dbReference>
<organism evidence="3 4">
    <name type="scientific">Apiospora kogelbergensis</name>
    <dbReference type="NCBI Taxonomy" id="1337665"/>
    <lineage>
        <taxon>Eukaryota</taxon>
        <taxon>Fungi</taxon>
        <taxon>Dikarya</taxon>
        <taxon>Ascomycota</taxon>
        <taxon>Pezizomycotina</taxon>
        <taxon>Sordariomycetes</taxon>
        <taxon>Xylariomycetidae</taxon>
        <taxon>Amphisphaeriales</taxon>
        <taxon>Apiosporaceae</taxon>
        <taxon>Apiospora</taxon>
    </lineage>
</organism>
<dbReference type="PANTHER" id="PTHR38788:SF3">
    <property type="entry name" value="CLR5 DOMAIN-CONTAINING PROTEIN"/>
    <property type="match status" value="1"/>
</dbReference>
<dbReference type="InterPro" id="IPR025676">
    <property type="entry name" value="Clr5_dom"/>
</dbReference>
<evidence type="ECO:0000256" key="1">
    <source>
        <dbReference type="SAM" id="MobiDB-lite"/>
    </source>
</evidence>
<feature type="compositionally biased region" description="Polar residues" evidence="1">
    <location>
        <begin position="119"/>
        <end position="131"/>
    </location>
</feature>
<gene>
    <name evidence="3" type="ORF">PG999_007926</name>
</gene>
<feature type="region of interest" description="Disordered" evidence="1">
    <location>
        <begin position="105"/>
        <end position="131"/>
    </location>
</feature>
<feature type="compositionally biased region" description="Low complexity" evidence="1">
    <location>
        <begin position="105"/>
        <end position="116"/>
    </location>
</feature>
<feature type="compositionally biased region" description="Acidic residues" evidence="1">
    <location>
        <begin position="1"/>
        <end position="11"/>
    </location>
</feature>
<accession>A0AAW0QNM3</accession>
<feature type="region of interest" description="Disordered" evidence="1">
    <location>
        <begin position="526"/>
        <end position="563"/>
    </location>
</feature>
<proteinExistence type="predicted"/>
<feature type="domain" description="Clr5" evidence="2">
    <location>
        <begin position="44"/>
        <end position="96"/>
    </location>
</feature>
<feature type="compositionally biased region" description="Basic and acidic residues" evidence="1">
    <location>
        <begin position="526"/>
        <end position="543"/>
    </location>
</feature>
<dbReference type="Proteomes" id="UP001392437">
    <property type="component" value="Unassembled WGS sequence"/>
</dbReference>
<reference evidence="3 4" key="1">
    <citation type="submission" date="2023-01" db="EMBL/GenBank/DDBJ databases">
        <title>Analysis of 21 Apiospora genomes using comparative genomics revels a genus with tremendous synthesis potential of carbohydrate active enzymes and secondary metabolites.</title>
        <authorList>
            <person name="Sorensen T."/>
        </authorList>
    </citation>
    <scope>NUCLEOTIDE SEQUENCE [LARGE SCALE GENOMIC DNA]</scope>
    <source>
        <strain evidence="3 4">CBS 117206</strain>
    </source>
</reference>
<protein>
    <submittedName>
        <fullName evidence="3">Clr5 domain-containing protein</fullName>
    </submittedName>
</protein>
<evidence type="ECO:0000313" key="3">
    <source>
        <dbReference type="EMBL" id="KAK8109789.1"/>
    </source>
</evidence>
<dbReference type="AlphaFoldDB" id="A0AAW0QNM3"/>
<dbReference type="PANTHER" id="PTHR38788">
    <property type="entry name" value="CLR5 DOMAIN-CONTAINING PROTEIN"/>
    <property type="match status" value="1"/>
</dbReference>
<evidence type="ECO:0000313" key="4">
    <source>
        <dbReference type="Proteomes" id="UP001392437"/>
    </source>
</evidence>
<name>A0AAW0QNM3_9PEZI</name>
<comment type="caution">
    <text evidence="3">The sequence shown here is derived from an EMBL/GenBank/DDBJ whole genome shotgun (WGS) entry which is preliminary data.</text>
</comment>